<keyword evidence="5" id="KW-0560">Oxidoreductase</keyword>
<comment type="caution">
    <text evidence="10">The sequence shown here is derived from an EMBL/GenBank/DDBJ whole genome shotgun (WGS) entry which is preliminary data.</text>
</comment>
<proteinExistence type="predicted"/>
<evidence type="ECO:0000256" key="5">
    <source>
        <dbReference type="ARBA" id="ARBA00023002"/>
    </source>
</evidence>
<dbReference type="EMBL" id="NTFH01000005">
    <property type="protein sequence ID" value="PHQ15833.1"/>
    <property type="molecule type" value="Genomic_DNA"/>
</dbReference>
<feature type="transmembrane region" description="Helical" evidence="8">
    <location>
        <begin position="6"/>
        <end position="23"/>
    </location>
</feature>
<dbReference type="RefSeq" id="WP_099613937.1">
    <property type="nucleotide sequence ID" value="NZ_KZ319369.1"/>
</dbReference>
<evidence type="ECO:0000259" key="9">
    <source>
        <dbReference type="Pfam" id="PF00361"/>
    </source>
</evidence>
<evidence type="ECO:0000256" key="7">
    <source>
        <dbReference type="RuleBase" id="RU000320"/>
    </source>
</evidence>
<evidence type="ECO:0000313" key="10">
    <source>
        <dbReference type="EMBL" id="PHQ15833.1"/>
    </source>
</evidence>
<dbReference type="PANTHER" id="PTHR42682">
    <property type="entry name" value="HYDROGENASE-4 COMPONENT F"/>
    <property type="match status" value="1"/>
</dbReference>
<feature type="domain" description="NADH:quinone oxidoreductase/Mrp antiporter transmembrane" evidence="9">
    <location>
        <begin position="123"/>
        <end position="382"/>
    </location>
</feature>
<feature type="transmembrane region" description="Helical" evidence="8">
    <location>
        <begin position="106"/>
        <end position="123"/>
    </location>
</feature>
<name>A0A2G1UMZ8_9GAMM</name>
<keyword evidence="6 8" id="KW-0472">Membrane</keyword>
<dbReference type="PANTHER" id="PTHR42682:SF4">
    <property type="entry name" value="NADH-UBIQUINONE_PLASTOQUINONE"/>
    <property type="match status" value="1"/>
</dbReference>
<feature type="transmembrane region" description="Helical" evidence="8">
    <location>
        <begin position="74"/>
        <end position="94"/>
    </location>
</feature>
<evidence type="ECO:0000256" key="4">
    <source>
        <dbReference type="ARBA" id="ARBA00022989"/>
    </source>
</evidence>
<evidence type="ECO:0000256" key="3">
    <source>
        <dbReference type="ARBA" id="ARBA00022692"/>
    </source>
</evidence>
<evidence type="ECO:0000256" key="2">
    <source>
        <dbReference type="ARBA" id="ARBA00022475"/>
    </source>
</evidence>
<feature type="transmembrane region" description="Helical" evidence="8">
    <location>
        <begin position="264"/>
        <end position="285"/>
    </location>
</feature>
<reference evidence="10 11" key="1">
    <citation type="submission" date="2017-09" db="EMBL/GenBank/DDBJ databases">
        <title>The draft genome sequences of Marinobacter sp. PWS21.</title>
        <authorList>
            <person name="Cao J."/>
        </authorList>
    </citation>
    <scope>NUCLEOTIDE SEQUENCE [LARGE SCALE GENOMIC DNA]</scope>
    <source>
        <strain evidence="10 11">PWS21</strain>
    </source>
</reference>
<sequence>MFESASFVLFAVTLPFASLLLALRSGLQRAYCYSLPVLPLPALMIALLSDPGWLLSLPGLLHGGLWGMDDLRRAFLLLTAMLWLAAGVFALGYMKGYLKADNLRRFCVFWALTLAGNLGLTIAEDIASFYGFFALMTFAAYGLVVHEGTDEANRAGRVYLVMAVGGEMAILAGLLMAAQLAGSDLLADLPATIAGAEQRGLIMLLLLAGFGVKAGLPLLHFWLPLAHPVAPTPASAVLSGAMIKAGLLGWLVTLPFGEVSLPGWGDLLVIVGAVGSLGGAVLGLRQQQPKTVLAYSSISQMGFITLMVGAALASADVVVTLFAVMALFALHHGLAKGSLFLATAMTLPRSRIGQWLMWLLVALPGLSLAGLPFTSGAVAKLAMKEVLKPDHFAFAAAPYLPALMSAGAVATMLLVWRFLWLQRAVGKIGRNPVAMWVGWGLSLAGSLILFWYLPWHGAVPEKTWPTAITGEAWSLIWPILMATLMAAVAPRSVRQR</sequence>
<feature type="transmembrane region" description="Helical" evidence="8">
    <location>
        <begin position="472"/>
        <end position="490"/>
    </location>
</feature>
<feature type="transmembrane region" description="Helical" evidence="8">
    <location>
        <begin position="129"/>
        <end position="146"/>
    </location>
</feature>
<feature type="transmembrane region" description="Helical" evidence="8">
    <location>
        <begin position="30"/>
        <end position="54"/>
    </location>
</feature>
<feature type="transmembrane region" description="Helical" evidence="8">
    <location>
        <begin position="433"/>
        <end position="452"/>
    </location>
</feature>
<comment type="subcellular location">
    <subcellularLocation>
        <location evidence="1">Cell membrane</location>
        <topology evidence="1">Multi-pass membrane protein</topology>
    </subcellularLocation>
    <subcellularLocation>
        <location evidence="7">Membrane</location>
        <topology evidence="7">Multi-pass membrane protein</topology>
    </subcellularLocation>
</comment>
<evidence type="ECO:0000256" key="6">
    <source>
        <dbReference type="ARBA" id="ARBA00023136"/>
    </source>
</evidence>
<dbReference type="Pfam" id="PF00361">
    <property type="entry name" value="Proton_antipo_M"/>
    <property type="match status" value="1"/>
</dbReference>
<dbReference type="Proteomes" id="UP000231409">
    <property type="component" value="Unassembled WGS sequence"/>
</dbReference>
<dbReference type="GO" id="GO:0005886">
    <property type="term" value="C:plasma membrane"/>
    <property type="evidence" value="ECO:0007669"/>
    <property type="project" value="UniProtKB-SubCell"/>
</dbReference>
<dbReference type="InterPro" id="IPR003918">
    <property type="entry name" value="NADH_UbQ_OxRdtase"/>
</dbReference>
<dbReference type="PRINTS" id="PR01437">
    <property type="entry name" value="NUOXDRDTASE4"/>
</dbReference>
<feature type="transmembrane region" description="Helical" evidence="8">
    <location>
        <begin position="201"/>
        <end position="222"/>
    </location>
</feature>
<feature type="transmembrane region" description="Helical" evidence="8">
    <location>
        <begin position="158"/>
        <end position="181"/>
    </location>
</feature>
<keyword evidence="3 7" id="KW-0812">Transmembrane</keyword>
<gene>
    <name evidence="10" type="ORF">CLH61_06725</name>
</gene>
<keyword evidence="4 8" id="KW-1133">Transmembrane helix</keyword>
<keyword evidence="11" id="KW-1185">Reference proteome</keyword>
<keyword evidence="2" id="KW-1003">Cell membrane</keyword>
<evidence type="ECO:0000256" key="1">
    <source>
        <dbReference type="ARBA" id="ARBA00004651"/>
    </source>
</evidence>
<feature type="transmembrane region" description="Helical" evidence="8">
    <location>
        <begin position="234"/>
        <end position="252"/>
    </location>
</feature>
<dbReference type="InterPro" id="IPR001750">
    <property type="entry name" value="ND/Mrp_TM"/>
</dbReference>
<feature type="transmembrane region" description="Helical" evidence="8">
    <location>
        <begin position="319"/>
        <end position="343"/>
    </location>
</feature>
<dbReference type="GO" id="GO:0042773">
    <property type="term" value="P:ATP synthesis coupled electron transport"/>
    <property type="evidence" value="ECO:0007669"/>
    <property type="project" value="InterPro"/>
</dbReference>
<evidence type="ECO:0000256" key="8">
    <source>
        <dbReference type="SAM" id="Phobius"/>
    </source>
</evidence>
<dbReference type="GO" id="GO:0016491">
    <property type="term" value="F:oxidoreductase activity"/>
    <property type="evidence" value="ECO:0007669"/>
    <property type="project" value="UniProtKB-KW"/>
</dbReference>
<evidence type="ECO:0000313" key="11">
    <source>
        <dbReference type="Proteomes" id="UP000231409"/>
    </source>
</evidence>
<feature type="transmembrane region" description="Helical" evidence="8">
    <location>
        <begin position="292"/>
        <end position="313"/>
    </location>
</feature>
<feature type="transmembrane region" description="Helical" evidence="8">
    <location>
        <begin position="399"/>
        <end position="421"/>
    </location>
</feature>
<protein>
    <submittedName>
        <fullName evidence="10">NADH-ubiquinone oxidoreductase</fullName>
    </submittedName>
</protein>
<organism evidence="10 11">
    <name type="scientific">Marinobacter profundi</name>
    <dbReference type="NCBI Taxonomy" id="2666256"/>
    <lineage>
        <taxon>Bacteria</taxon>
        <taxon>Pseudomonadati</taxon>
        <taxon>Pseudomonadota</taxon>
        <taxon>Gammaproteobacteria</taxon>
        <taxon>Pseudomonadales</taxon>
        <taxon>Marinobacteraceae</taxon>
        <taxon>Marinobacter</taxon>
    </lineage>
</organism>
<accession>A0A2G1UMZ8</accession>
<dbReference type="InterPro" id="IPR052175">
    <property type="entry name" value="ComplexI-like_HydComp"/>
</dbReference>
<dbReference type="AlphaFoldDB" id="A0A2G1UMZ8"/>
<keyword evidence="10" id="KW-0830">Ubiquinone</keyword>
<dbReference type="GO" id="GO:0008137">
    <property type="term" value="F:NADH dehydrogenase (ubiquinone) activity"/>
    <property type="evidence" value="ECO:0007669"/>
    <property type="project" value="InterPro"/>
</dbReference>
<feature type="transmembrane region" description="Helical" evidence="8">
    <location>
        <begin position="355"/>
        <end position="379"/>
    </location>
</feature>